<dbReference type="InterPro" id="IPR043519">
    <property type="entry name" value="NT_sf"/>
</dbReference>
<dbReference type="Pfam" id="PF12627">
    <property type="entry name" value="PolyA_pol_RNAbd"/>
    <property type="match status" value="1"/>
</dbReference>
<organism evidence="14">
    <name type="scientific">uncultured Thiotrichaceae bacterium</name>
    <dbReference type="NCBI Taxonomy" id="298394"/>
    <lineage>
        <taxon>Bacteria</taxon>
        <taxon>Pseudomonadati</taxon>
        <taxon>Pseudomonadota</taxon>
        <taxon>Gammaproteobacteria</taxon>
        <taxon>Thiotrichales</taxon>
        <taxon>Thiotrichaceae</taxon>
        <taxon>environmental samples</taxon>
    </lineage>
</organism>
<dbReference type="InterPro" id="IPR050124">
    <property type="entry name" value="tRNA_CCA-adding_enzyme"/>
</dbReference>
<keyword evidence="6" id="KW-0479">Metal-binding</keyword>
<evidence type="ECO:0000256" key="8">
    <source>
        <dbReference type="ARBA" id="ARBA00022800"/>
    </source>
</evidence>
<keyword evidence="4" id="KW-0819">tRNA processing</keyword>
<evidence type="ECO:0000256" key="6">
    <source>
        <dbReference type="ARBA" id="ARBA00022723"/>
    </source>
</evidence>
<dbReference type="GO" id="GO:0016787">
    <property type="term" value="F:hydrolase activity"/>
    <property type="evidence" value="ECO:0007669"/>
    <property type="project" value="UniProtKB-KW"/>
</dbReference>
<dbReference type="SUPFAM" id="SSF81891">
    <property type="entry name" value="Poly A polymerase C-terminal region-like"/>
    <property type="match status" value="1"/>
</dbReference>
<sequence>LMQQIYLVGGAVRDRLLGHPAKDSDWVVTGATPEEMVEQGFRPVGKDFPVFLHPKTSEEYALARTERKTSKGYHGFSFNASVEVTLEDDLQRRDLTINALAEDSDGNIIDPYKGQADIENRILRHVSSAFAEDPVRVLRVARFAARYHELGFTIAEETMQLMRSMVEAGEVDALVAERVWQETESALGEDHPEVFFEVLRECGALKVLYPEVDRLWGVPQPEVHHPEIDTGVHTMMVLEQACLLSKDKEIRFAALTHDLGKGTTDKDILPHHYGHEIRGYELLGDVCSRFKVPKRYCDLAKLNAKYHTHIHQAYELTPKKLIEVVNACDIYRKPERFEQILLTCEADSRGRTGYEERDYPQRQFYQELADVCRDVDVKAIIADGFTGMQVKQQLHQRRMAAVKVFRKEKLAQAEQ</sequence>
<dbReference type="InterPro" id="IPR032828">
    <property type="entry name" value="PolyA_RNA-bd"/>
</dbReference>
<feature type="non-terminal residue" evidence="14">
    <location>
        <position position="1"/>
    </location>
</feature>
<dbReference type="GO" id="GO:0001680">
    <property type="term" value="P:tRNA 3'-terminal CCA addition"/>
    <property type="evidence" value="ECO:0007669"/>
    <property type="project" value="InterPro"/>
</dbReference>
<evidence type="ECO:0000256" key="7">
    <source>
        <dbReference type="ARBA" id="ARBA00022741"/>
    </source>
</evidence>
<dbReference type="EC" id="2.7.7.25" evidence="14"/>
<dbReference type="EMBL" id="CACVAY010000054">
    <property type="protein sequence ID" value="CAA6812327.1"/>
    <property type="molecule type" value="Genomic_DNA"/>
</dbReference>
<dbReference type="PANTHER" id="PTHR47545">
    <property type="entry name" value="MULTIFUNCTIONAL CCA PROTEIN"/>
    <property type="match status" value="1"/>
</dbReference>
<evidence type="ECO:0000256" key="2">
    <source>
        <dbReference type="ARBA" id="ARBA00022596"/>
    </source>
</evidence>
<evidence type="ECO:0000256" key="1">
    <source>
        <dbReference type="ARBA" id="ARBA00001946"/>
    </source>
</evidence>
<dbReference type="GO" id="GO:0003723">
    <property type="term" value="F:RNA binding"/>
    <property type="evidence" value="ECO:0007669"/>
    <property type="project" value="UniProtKB-KW"/>
</dbReference>
<dbReference type="NCBIfam" id="NF008137">
    <property type="entry name" value="PRK10885.1"/>
    <property type="match status" value="1"/>
</dbReference>
<keyword evidence="10" id="KW-0067">ATP-binding</keyword>
<name>A0A6S6T6X9_9GAMM</name>
<keyword evidence="9" id="KW-0378">Hydrolase</keyword>
<evidence type="ECO:0000256" key="12">
    <source>
        <dbReference type="ARBA" id="ARBA00022884"/>
    </source>
</evidence>
<keyword evidence="8" id="KW-0692">RNA repair</keyword>
<dbReference type="InterPro" id="IPR006674">
    <property type="entry name" value="HD_domain"/>
</dbReference>
<dbReference type="SUPFAM" id="SSF81301">
    <property type="entry name" value="Nucleotidyltransferase"/>
    <property type="match status" value="1"/>
</dbReference>
<dbReference type="HAMAP" id="MF_01262">
    <property type="entry name" value="CCA_bact_type2"/>
    <property type="match status" value="1"/>
</dbReference>
<dbReference type="EC" id="2.7.7.21" evidence="14"/>
<keyword evidence="2" id="KW-0533">Nickel</keyword>
<dbReference type="PIRSF" id="PIRSF000813">
    <property type="entry name" value="CCA_bact"/>
    <property type="match status" value="1"/>
</dbReference>
<evidence type="ECO:0000256" key="5">
    <source>
        <dbReference type="ARBA" id="ARBA00022695"/>
    </source>
</evidence>
<dbReference type="GO" id="GO:0004810">
    <property type="term" value="F:CCA tRNA nucleotidyltransferase activity"/>
    <property type="evidence" value="ECO:0007669"/>
    <property type="project" value="InterPro"/>
</dbReference>
<evidence type="ECO:0000256" key="11">
    <source>
        <dbReference type="ARBA" id="ARBA00022842"/>
    </source>
</evidence>
<accession>A0A6S6T6X9</accession>
<evidence type="ECO:0000256" key="4">
    <source>
        <dbReference type="ARBA" id="ARBA00022694"/>
    </source>
</evidence>
<feature type="domain" description="HD" evidence="13">
    <location>
        <begin position="230"/>
        <end position="331"/>
    </location>
</feature>
<evidence type="ECO:0000256" key="10">
    <source>
        <dbReference type="ARBA" id="ARBA00022840"/>
    </source>
</evidence>
<keyword evidence="12" id="KW-0694">RNA-binding</keyword>
<comment type="cofactor">
    <cofactor evidence="1">
        <name>Mg(2+)</name>
        <dbReference type="ChEBI" id="CHEBI:18420"/>
    </cofactor>
</comment>
<dbReference type="HAMAP" id="MF_01261">
    <property type="entry name" value="CCA_bact_type1"/>
    <property type="match status" value="1"/>
</dbReference>
<keyword evidence="11" id="KW-0460">Magnesium</keyword>
<dbReference type="Pfam" id="PF01966">
    <property type="entry name" value="HD"/>
    <property type="match status" value="1"/>
</dbReference>
<dbReference type="CDD" id="cd05398">
    <property type="entry name" value="NT_ClassII-CCAase"/>
    <property type="match status" value="1"/>
</dbReference>
<keyword evidence="7" id="KW-0547">Nucleotide-binding</keyword>
<dbReference type="PANTHER" id="PTHR47545:SF1">
    <property type="entry name" value="MULTIFUNCTIONAL CCA PROTEIN"/>
    <property type="match status" value="1"/>
</dbReference>
<proteinExistence type="inferred from homology"/>
<gene>
    <name evidence="14" type="ORF">HELGO_WM37566</name>
</gene>
<dbReference type="InterPro" id="IPR012006">
    <property type="entry name" value="CCA_bact"/>
</dbReference>
<evidence type="ECO:0000256" key="3">
    <source>
        <dbReference type="ARBA" id="ARBA00022679"/>
    </source>
</evidence>
<dbReference type="GO" id="GO:0005524">
    <property type="term" value="F:ATP binding"/>
    <property type="evidence" value="ECO:0007669"/>
    <property type="project" value="UniProtKB-KW"/>
</dbReference>
<reference evidence="14" key="1">
    <citation type="submission" date="2020-01" db="EMBL/GenBank/DDBJ databases">
        <authorList>
            <person name="Meier V. D."/>
            <person name="Meier V D."/>
        </authorList>
    </citation>
    <scope>NUCLEOTIDE SEQUENCE</scope>
    <source>
        <strain evidence="14">HLG_WM_MAG_07</strain>
    </source>
</reference>
<evidence type="ECO:0000259" key="13">
    <source>
        <dbReference type="PROSITE" id="PS51831"/>
    </source>
</evidence>
<dbReference type="GO" id="GO:0046872">
    <property type="term" value="F:metal ion binding"/>
    <property type="evidence" value="ECO:0007669"/>
    <property type="project" value="UniProtKB-KW"/>
</dbReference>
<dbReference type="PROSITE" id="PS51831">
    <property type="entry name" value="HD"/>
    <property type="match status" value="1"/>
</dbReference>
<evidence type="ECO:0000313" key="14">
    <source>
        <dbReference type="EMBL" id="CAA6812327.1"/>
    </source>
</evidence>
<keyword evidence="3 14" id="KW-0808">Transferase</keyword>
<dbReference type="CDD" id="cd00077">
    <property type="entry name" value="HDc"/>
    <property type="match status" value="1"/>
</dbReference>
<dbReference type="GO" id="GO:0042245">
    <property type="term" value="P:RNA repair"/>
    <property type="evidence" value="ECO:0007669"/>
    <property type="project" value="UniProtKB-KW"/>
</dbReference>
<evidence type="ECO:0000256" key="9">
    <source>
        <dbReference type="ARBA" id="ARBA00022801"/>
    </source>
</evidence>
<dbReference type="AlphaFoldDB" id="A0A6S6T6X9"/>
<dbReference type="Pfam" id="PF01743">
    <property type="entry name" value="PolyA_pol"/>
    <property type="match status" value="1"/>
</dbReference>
<dbReference type="InterPro" id="IPR003607">
    <property type="entry name" value="HD/PDEase_dom"/>
</dbReference>
<dbReference type="Gene3D" id="3.30.460.10">
    <property type="entry name" value="Beta Polymerase, domain 2"/>
    <property type="match status" value="1"/>
</dbReference>
<protein>
    <submittedName>
        <fullName evidence="14">tRNA nucleotidyltransferase )</fullName>
        <ecNumber evidence="14">2.7.7.21</ecNumber>
        <ecNumber evidence="14">2.7.7.25</ecNumber>
    </submittedName>
</protein>
<dbReference type="Gene3D" id="1.10.3090.10">
    <property type="entry name" value="cca-adding enzyme, domain 2"/>
    <property type="match status" value="1"/>
</dbReference>
<keyword evidence="5 14" id="KW-0548">Nucleotidyltransferase</keyword>
<dbReference type="InterPro" id="IPR002646">
    <property type="entry name" value="PolA_pol_head_dom"/>
</dbReference>